<accession>A0AB33YYW6</accession>
<dbReference type="InterPro" id="IPR010167">
    <property type="entry name" value="NH2A_AcTrfase"/>
</dbReference>
<dbReference type="SUPFAM" id="SSF55729">
    <property type="entry name" value="Acyl-CoA N-acyltransferases (Nat)"/>
    <property type="match status" value="1"/>
</dbReference>
<gene>
    <name evidence="8" type="primary">argA</name>
    <name evidence="10" type="ORF">L196_11019</name>
</gene>
<dbReference type="InterPro" id="IPR000182">
    <property type="entry name" value="GNAT_dom"/>
</dbReference>
<dbReference type="Proteomes" id="UP000015462">
    <property type="component" value="Unassembled WGS sequence"/>
</dbReference>
<comment type="subcellular location">
    <subcellularLocation>
        <location evidence="8">Cytoplasm</location>
    </subcellularLocation>
</comment>
<keyword evidence="5 8" id="KW-0808">Transferase</keyword>
<dbReference type="PROSITE" id="PS51186">
    <property type="entry name" value="GNAT"/>
    <property type="match status" value="1"/>
</dbReference>
<feature type="domain" description="N-acetyltransferase" evidence="9">
    <location>
        <begin position="370"/>
        <end position="517"/>
    </location>
</feature>
<dbReference type="EC" id="2.3.1.1" evidence="8"/>
<dbReference type="CDD" id="cd04237">
    <property type="entry name" value="AAK_NAGS-ABP"/>
    <property type="match status" value="1"/>
</dbReference>
<comment type="similarity">
    <text evidence="2 8">Belongs to the acetyltransferase family. ArgA subfamily.</text>
</comment>
<organism evidence="10 11">
    <name type="scientific">Cycloclasticus pugetii</name>
    <dbReference type="NCBI Taxonomy" id="34068"/>
    <lineage>
        <taxon>Bacteria</taxon>
        <taxon>Pseudomonadati</taxon>
        <taxon>Pseudomonadota</taxon>
        <taxon>Gammaproteobacteria</taxon>
        <taxon>Thiotrichales</taxon>
        <taxon>Piscirickettsiaceae</taxon>
        <taxon>Cycloclasticus</taxon>
    </lineage>
</organism>
<keyword evidence="3 8" id="KW-0055">Arginine biosynthesis</keyword>
<keyword evidence="11" id="KW-1185">Reference proteome</keyword>
<comment type="miscellaneous">
    <text evidence="8">In bacteria which possess the bifunctional enzyme ornithine acetyltransferase/N-acetylglutamate synthase (ArgJ), ArgA fulfills an anaplerotic role.</text>
</comment>
<keyword evidence="8" id="KW-0963">Cytoplasm</keyword>
<dbReference type="NCBIfam" id="TIGR01890">
    <property type="entry name" value="N-Ac-Glu-synth"/>
    <property type="match status" value="1"/>
</dbReference>
<dbReference type="AlphaFoldDB" id="A0AB33YYW6"/>
<dbReference type="Pfam" id="PF13508">
    <property type="entry name" value="Acetyltransf_7"/>
    <property type="match status" value="1"/>
</dbReference>
<evidence type="ECO:0000256" key="3">
    <source>
        <dbReference type="ARBA" id="ARBA00022571"/>
    </source>
</evidence>
<keyword evidence="4 8" id="KW-0028">Amino-acid biosynthesis</keyword>
<comment type="catalytic activity">
    <reaction evidence="7 8">
        <text>L-glutamate + acetyl-CoA = N-acetyl-L-glutamate + CoA + H(+)</text>
        <dbReference type="Rhea" id="RHEA:24292"/>
        <dbReference type="ChEBI" id="CHEBI:15378"/>
        <dbReference type="ChEBI" id="CHEBI:29985"/>
        <dbReference type="ChEBI" id="CHEBI:44337"/>
        <dbReference type="ChEBI" id="CHEBI:57287"/>
        <dbReference type="ChEBI" id="CHEBI:57288"/>
        <dbReference type="EC" id="2.3.1.1"/>
    </reaction>
</comment>
<dbReference type="SUPFAM" id="SSF53633">
    <property type="entry name" value="Carbamate kinase-like"/>
    <property type="match status" value="1"/>
</dbReference>
<dbReference type="Gene3D" id="3.40.630.30">
    <property type="match status" value="1"/>
</dbReference>
<dbReference type="PIRSF" id="PIRSF000423">
    <property type="entry name" value="ArgA"/>
    <property type="match status" value="1"/>
</dbReference>
<evidence type="ECO:0000256" key="5">
    <source>
        <dbReference type="ARBA" id="ARBA00022679"/>
    </source>
</evidence>
<evidence type="ECO:0000256" key="4">
    <source>
        <dbReference type="ARBA" id="ARBA00022605"/>
    </source>
</evidence>
<comment type="pathway">
    <text evidence="1 8">Amino-acid biosynthesis; L-arginine biosynthesis; N(2)-acetyl-L-ornithine from L-glutamate: step 1/4.</text>
</comment>
<dbReference type="CDD" id="cd04301">
    <property type="entry name" value="NAT_SF"/>
    <property type="match status" value="1"/>
</dbReference>
<evidence type="ECO:0000313" key="10">
    <source>
        <dbReference type="EMBL" id="EPD12330.1"/>
    </source>
</evidence>
<evidence type="ECO:0000256" key="1">
    <source>
        <dbReference type="ARBA" id="ARBA00004925"/>
    </source>
</evidence>
<protein>
    <recommendedName>
        <fullName evidence="8">Amino-acid acetyltransferase</fullName>
        <ecNumber evidence="8">2.3.1.1</ecNumber>
    </recommendedName>
    <alternativeName>
        <fullName evidence="8">N-acetylglutamate synthase</fullName>
        <shortName evidence="8">AGS</shortName>
        <shortName evidence="8">NAGS</shortName>
    </alternativeName>
</protein>
<evidence type="ECO:0000256" key="6">
    <source>
        <dbReference type="ARBA" id="ARBA00023315"/>
    </source>
</evidence>
<dbReference type="InterPro" id="IPR001048">
    <property type="entry name" value="Asp/Glu/Uridylate_kinase"/>
</dbReference>
<reference evidence="10 11" key="1">
    <citation type="journal article" date="2013" name="Genome Announc.">
        <title>Genome Sequence of the Pyrene- and Fluoranthene-Degrading Bacterium Cycloclasticus sp. Strain PY97M.</title>
        <authorList>
            <person name="Cui Z."/>
            <person name="Xu G."/>
            <person name="Li Q."/>
            <person name="Gao W."/>
            <person name="Zheng L."/>
        </authorList>
    </citation>
    <scope>NUCLEOTIDE SEQUENCE [LARGE SCALE GENOMIC DNA]</scope>
    <source>
        <strain evidence="10 11">PY97M</strain>
    </source>
</reference>
<dbReference type="RefSeq" id="WP_016391013.1">
    <property type="nucleotide sequence ID" value="NZ_KE646811.1"/>
</dbReference>
<evidence type="ECO:0000313" key="11">
    <source>
        <dbReference type="Proteomes" id="UP000015462"/>
    </source>
</evidence>
<dbReference type="NCBIfam" id="NF003641">
    <property type="entry name" value="PRK05279.1"/>
    <property type="match status" value="1"/>
</dbReference>
<dbReference type="GO" id="GO:0005737">
    <property type="term" value="C:cytoplasm"/>
    <property type="evidence" value="ECO:0007669"/>
    <property type="project" value="UniProtKB-SubCell"/>
</dbReference>
<dbReference type="HAMAP" id="MF_01105">
    <property type="entry name" value="N_acetyl_glu_synth"/>
    <property type="match status" value="1"/>
</dbReference>
<evidence type="ECO:0000256" key="8">
    <source>
        <dbReference type="HAMAP-Rule" id="MF_01105"/>
    </source>
</evidence>
<dbReference type="PANTHER" id="PTHR30602:SF12">
    <property type="entry name" value="AMINO-ACID ACETYLTRANSFERASE NAGS1, CHLOROPLASTIC-RELATED"/>
    <property type="match status" value="1"/>
</dbReference>
<keyword evidence="6 8" id="KW-0012">Acyltransferase</keyword>
<dbReference type="GO" id="GO:0004042">
    <property type="term" value="F:L-glutamate N-acetyltransferase activity"/>
    <property type="evidence" value="ECO:0007669"/>
    <property type="project" value="UniProtKB-UniRule"/>
</dbReference>
<dbReference type="Gene3D" id="3.40.1160.10">
    <property type="entry name" value="Acetylglutamate kinase-like"/>
    <property type="match status" value="1"/>
</dbReference>
<comment type="caution">
    <text evidence="10">The sequence shown here is derived from an EMBL/GenBank/DDBJ whole genome shotgun (WGS) entry which is preliminary data.</text>
</comment>
<dbReference type="InterPro" id="IPR033719">
    <property type="entry name" value="NAGS_kin"/>
</dbReference>
<dbReference type="InterPro" id="IPR036393">
    <property type="entry name" value="AceGlu_kinase-like_sf"/>
</dbReference>
<dbReference type="GO" id="GO:0006526">
    <property type="term" value="P:L-arginine biosynthetic process"/>
    <property type="evidence" value="ECO:0007669"/>
    <property type="project" value="UniProtKB-UniRule"/>
</dbReference>
<sequence length="517" mass="57754">MEDDANFIIRQFGGVKQLAKAINKDPATIYRWTYPKSKHGTDGRVPSSAMKSIIDAANELNISLEQGKHNPLPRFGKGEPIAPHQFINWFRNTAPYIHAHRGKTFVINFSGDAIDDTLFSTLMEDIALLHSLGIRLILVHGIRTQLEKKLHEHQHPSRVFQHLRVTDKLTLELAKEAAGTTHTNIEAKLSTRLANLASSGSTINIASGNFIVAKPLGIINGVDYQFTGAVRRVNNETISKTLDAGQIVLISPLAYSPAGEVFNLRSEEIATEIATEIKADKLIIMTERAEILTKKNKLIRQLTTEQAQALLTSSDNQQDDAYLHLQEAIRASQLGVKRIHLIDRNINGGLQLELFTRQGSGTLISIQPFEDARPATINDLHGIIELIRPLEEKGLLAYRPSEAIEMDINKFHVIEQDGLITTCAALYEYPDELMGELACVAVHPDYRTGERGEYLLSMIENKARSHGLTHLFVLTTQSSHWFAEKGFSPATLNDLPAEKRLRYNQTRRSMVMIKKIA</sequence>
<evidence type="ECO:0000256" key="2">
    <source>
        <dbReference type="ARBA" id="ARBA00009145"/>
    </source>
</evidence>
<dbReference type="Pfam" id="PF00696">
    <property type="entry name" value="AA_kinase"/>
    <property type="match status" value="1"/>
</dbReference>
<dbReference type="EMBL" id="ASHL01000012">
    <property type="protein sequence ID" value="EPD12330.1"/>
    <property type="molecule type" value="Genomic_DNA"/>
</dbReference>
<dbReference type="PANTHER" id="PTHR30602">
    <property type="entry name" value="AMINO-ACID ACETYLTRANSFERASE"/>
    <property type="match status" value="1"/>
</dbReference>
<proteinExistence type="inferred from homology"/>
<dbReference type="InterPro" id="IPR016181">
    <property type="entry name" value="Acyl_CoA_acyltransferase"/>
</dbReference>
<name>A0AB33YYW6_9GAMM</name>
<evidence type="ECO:0000256" key="7">
    <source>
        <dbReference type="ARBA" id="ARBA00048372"/>
    </source>
</evidence>
<evidence type="ECO:0000259" key="9">
    <source>
        <dbReference type="PROSITE" id="PS51186"/>
    </source>
</evidence>